<evidence type="ECO:0000313" key="2">
    <source>
        <dbReference type="Proteomes" id="UP001209878"/>
    </source>
</evidence>
<keyword evidence="2" id="KW-1185">Reference proteome</keyword>
<dbReference type="EMBL" id="JAODUO010000633">
    <property type="protein sequence ID" value="KAK2176880.1"/>
    <property type="molecule type" value="Genomic_DNA"/>
</dbReference>
<organism evidence="1 2">
    <name type="scientific">Ridgeia piscesae</name>
    <name type="common">Tubeworm</name>
    <dbReference type="NCBI Taxonomy" id="27915"/>
    <lineage>
        <taxon>Eukaryota</taxon>
        <taxon>Metazoa</taxon>
        <taxon>Spiralia</taxon>
        <taxon>Lophotrochozoa</taxon>
        <taxon>Annelida</taxon>
        <taxon>Polychaeta</taxon>
        <taxon>Sedentaria</taxon>
        <taxon>Canalipalpata</taxon>
        <taxon>Sabellida</taxon>
        <taxon>Siboglinidae</taxon>
        <taxon>Ridgeia</taxon>
    </lineage>
</organism>
<evidence type="ECO:0000313" key="1">
    <source>
        <dbReference type="EMBL" id="KAK2176880.1"/>
    </source>
</evidence>
<comment type="caution">
    <text evidence="1">The sequence shown here is derived from an EMBL/GenBank/DDBJ whole genome shotgun (WGS) entry which is preliminary data.</text>
</comment>
<dbReference type="AlphaFoldDB" id="A0AAD9KU10"/>
<name>A0AAD9KU10_RIDPI</name>
<proteinExistence type="predicted"/>
<gene>
    <name evidence="1" type="ORF">NP493_634g00007</name>
</gene>
<sequence>MFICTLAYVANHYNFEFAILYFCICNLTGEFSANCLKCMCVKYTFTSNFFKSCIHSTLTLPDVVEYCMYCMLYFSKQELFVCQDWNNINKMRHLSLHINVLFYSIPTNTQLPQN</sequence>
<protein>
    <submittedName>
        <fullName evidence="1">Uncharacterized protein</fullName>
    </submittedName>
</protein>
<accession>A0AAD9KU10</accession>
<dbReference type="Proteomes" id="UP001209878">
    <property type="component" value="Unassembled WGS sequence"/>
</dbReference>
<reference evidence="1" key="1">
    <citation type="journal article" date="2023" name="Mol. Biol. Evol.">
        <title>Third-Generation Sequencing Reveals the Adaptive Role of the Epigenome in Three Deep-Sea Polychaetes.</title>
        <authorList>
            <person name="Perez M."/>
            <person name="Aroh O."/>
            <person name="Sun Y."/>
            <person name="Lan Y."/>
            <person name="Juniper S.K."/>
            <person name="Young C.R."/>
            <person name="Angers B."/>
            <person name="Qian P.Y."/>
        </authorList>
    </citation>
    <scope>NUCLEOTIDE SEQUENCE</scope>
    <source>
        <strain evidence="1">R07B-5</strain>
    </source>
</reference>